<reference evidence="1" key="1">
    <citation type="submission" date="2021-02" db="EMBL/GenBank/DDBJ databases">
        <authorList>
            <person name="Nowell W R."/>
        </authorList>
    </citation>
    <scope>NUCLEOTIDE SEQUENCE</scope>
    <source>
        <strain evidence="1">Ploen Becks lab</strain>
    </source>
</reference>
<dbReference type="EMBL" id="CAJNOC010010027">
    <property type="protein sequence ID" value="CAF1135823.1"/>
    <property type="molecule type" value="Genomic_DNA"/>
</dbReference>
<organism evidence="1 2">
    <name type="scientific">Brachionus calyciflorus</name>
    <dbReference type="NCBI Taxonomy" id="104777"/>
    <lineage>
        <taxon>Eukaryota</taxon>
        <taxon>Metazoa</taxon>
        <taxon>Spiralia</taxon>
        <taxon>Gnathifera</taxon>
        <taxon>Rotifera</taxon>
        <taxon>Eurotatoria</taxon>
        <taxon>Monogononta</taxon>
        <taxon>Pseudotrocha</taxon>
        <taxon>Ploima</taxon>
        <taxon>Brachionidae</taxon>
        <taxon>Brachionus</taxon>
    </lineage>
</organism>
<dbReference type="Proteomes" id="UP000663879">
    <property type="component" value="Unassembled WGS sequence"/>
</dbReference>
<proteinExistence type="predicted"/>
<gene>
    <name evidence="1" type="ORF">OXX778_LOCUS22684</name>
</gene>
<accession>A0A814RLM8</accession>
<keyword evidence="2" id="KW-1185">Reference proteome</keyword>
<feature type="non-terminal residue" evidence="1">
    <location>
        <position position="1"/>
    </location>
</feature>
<protein>
    <submittedName>
        <fullName evidence="1">Uncharacterized protein</fullName>
    </submittedName>
</protein>
<name>A0A814RLM8_9BILA</name>
<evidence type="ECO:0000313" key="1">
    <source>
        <dbReference type="EMBL" id="CAF1135823.1"/>
    </source>
</evidence>
<sequence length="80" mass="8916">TQSTAVILMGSLAGPTSIAVATAAQLINYPVLNFLSHEDIKDQFYSDIIRNLATVNIYFNSKTLDTNEIDKFQEAVQKFF</sequence>
<comment type="caution">
    <text evidence="1">The sequence shown here is derived from an EMBL/GenBank/DDBJ whole genome shotgun (WGS) entry which is preliminary data.</text>
</comment>
<dbReference type="AlphaFoldDB" id="A0A814RLM8"/>
<evidence type="ECO:0000313" key="2">
    <source>
        <dbReference type="Proteomes" id="UP000663879"/>
    </source>
</evidence>